<name>A0A8T8E1M5_9EURY</name>
<keyword evidence="3" id="KW-1185">Reference proteome</keyword>
<dbReference type="Pfam" id="PF24035">
    <property type="entry name" value="DUF7344"/>
    <property type="match status" value="2"/>
</dbReference>
<reference evidence="2 3" key="1">
    <citation type="submission" date="2021-01" db="EMBL/GenBank/DDBJ databases">
        <title>Genome Sequence and Methylation Pattern of Haloterrigena salifodinae BOL5-1, An Extremely Halophilic Archaeon from a Bolivian Salt Mine.</title>
        <authorList>
            <person name="DasSarma P."/>
            <person name="Anton B.P."/>
            <person name="DasSarma S.L."/>
            <person name="von Ehrenheim H.A.L."/>
            <person name="Martinez F.L."/>
            <person name="Guzman D."/>
            <person name="Roberts R.J."/>
            <person name="DasSarma S."/>
        </authorList>
    </citation>
    <scope>NUCLEOTIDE SEQUENCE [LARGE SCALE GENOMIC DNA]</scope>
    <source>
        <strain evidence="2 3">BOL5-1</strain>
    </source>
</reference>
<proteinExistence type="predicted"/>
<evidence type="ECO:0000313" key="2">
    <source>
        <dbReference type="EMBL" id="QRV15678.1"/>
    </source>
</evidence>
<dbReference type="Proteomes" id="UP000637819">
    <property type="component" value="Chromosome"/>
</dbReference>
<organism evidence="2 3">
    <name type="scientific">Haloterrigena salifodinae</name>
    <dbReference type="NCBI Taxonomy" id="2675099"/>
    <lineage>
        <taxon>Archaea</taxon>
        <taxon>Methanobacteriati</taxon>
        <taxon>Methanobacteriota</taxon>
        <taxon>Stenosarchaea group</taxon>
        <taxon>Halobacteria</taxon>
        <taxon>Halobacteriales</taxon>
        <taxon>Natrialbaceae</taxon>
        <taxon>Haloterrigena</taxon>
    </lineage>
</organism>
<dbReference type="RefSeq" id="WP_204748145.1">
    <property type="nucleotide sequence ID" value="NZ_CP069188.1"/>
</dbReference>
<dbReference type="EMBL" id="CP069188">
    <property type="protein sequence ID" value="QRV15678.1"/>
    <property type="molecule type" value="Genomic_DNA"/>
</dbReference>
<gene>
    <name evidence="2" type="ORF">JMJ58_01890</name>
</gene>
<feature type="domain" description="DUF7344" evidence="1">
    <location>
        <begin position="14"/>
        <end position="81"/>
    </location>
</feature>
<evidence type="ECO:0000259" key="1">
    <source>
        <dbReference type="Pfam" id="PF24035"/>
    </source>
</evidence>
<dbReference type="KEGG" id="hsal:JMJ58_01890"/>
<evidence type="ECO:0000313" key="3">
    <source>
        <dbReference type="Proteomes" id="UP000637819"/>
    </source>
</evidence>
<dbReference type="Gene3D" id="1.10.10.10">
    <property type="entry name" value="Winged helix-like DNA-binding domain superfamily/Winged helix DNA-binding domain"/>
    <property type="match status" value="1"/>
</dbReference>
<feature type="domain" description="DUF7344" evidence="1">
    <location>
        <begin position="129"/>
        <end position="204"/>
    </location>
</feature>
<protein>
    <recommendedName>
        <fullName evidence="1">DUF7344 domain-containing protein</fullName>
    </recommendedName>
</protein>
<dbReference type="GeneID" id="62873836"/>
<dbReference type="AlphaFoldDB" id="A0A8T8E1M5"/>
<dbReference type="InterPro" id="IPR036388">
    <property type="entry name" value="WH-like_DNA-bd_sf"/>
</dbReference>
<sequence>MNSRTALEGTTVAFDGLSTPRRRYLLSVLYDRQEPTSLETLATEVAVREHASPIVTDEQVRTAHIELVHNHVPRLLEAELLVEEPAADGTRRIALAGRSLFDADWVTFLLENPTGGQDWDEQRVNRTLETLGPARRREICRILARHPDGFAVADLAAILVAHSEETRLVDVDESARAPVETQLVHDDLPALENAGLVAYDRADGAASIETDAALWRAEWLAEGPLADVCSLLRGDRLERDGIDEESESVDGSLSAGACRTLEGTETVVAKSCEIADNAEEELVVTVPDTGLLGRRCLERWRAAADRGVDVYVGSRSPRVRDTVRSAVPEATICEPQCDWLNFPAGRINHGHVVFADRERVLLVTRADEPSAPAGTAAITGDGSENALVRLVREHVGPRLDRLQSRCADELPDAESTPLPL</sequence>
<accession>A0A8T8E1M5</accession>
<dbReference type="OrthoDB" id="247722at2157"/>
<dbReference type="InterPro" id="IPR055768">
    <property type="entry name" value="DUF7344"/>
</dbReference>